<name>A0A7W7Y8J2_9BACT</name>
<comment type="caution">
    <text evidence="1">The sequence shown here is derived from an EMBL/GenBank/DDBJ whole genome shotgun (WGS) entry which is preliminary data.</text>
</comment>
<protein>
    <submittedName>
        <fullName evidence="1">Uncharacterized protein</fullName>
    </submittedName>
</protein>
<proteinExistence type="predicted"/>
<dbReference type="Proteomes" id="UP000590740">
    <property type="component" value="Unassembled WGS sequence"/>
</dbReference>
<gene>
    <name evidence="1" type="ORF">HNQ65_001004</name>
</gene>
<accession>A0A7W7Y8J2</accession>
<dbReference type="EMBL" id="JACHIG010000001">
    <property type="protein sequence ID" value="MBB5031450.1"/>
    <property type="molecule type" value="Genomic_DNA"/>
</dbReference>
<organism evidence="1 2">
    <name type="scientific">Prosthecobacter vanneervenii</name>
    <dbReference type="NCBI Taxonomy" id="48466"/>
    <lineage>
        <taxon>Bacteria</taxon>
        <taxon>Pseudomonadati</taxon>
        <taxon>Verrucomicrobiota</taxon>
        <taxon>Verrucomicrobiia</taxon>
        <taxon>Verrucomicrobiales</taxon>
        <taxon>Verrucomicrobiaceae</taxon>
        <taxon>Prosthecobacter</taxon>
    </lineage>
</organism>
<dbReference type="AlphaFoldDB" id="A0A7W7Y8J2"/>
<reference evidence="1 2" key="1">
    <citation type="submission" date="2020-08" db="EMBL/GenBank/DDBJ databases">
        <title>Genomic Encyclopedia of Type Strains, Phase IV (KMG-IV): sequencing the most valuable type-strain genomes for metagenomic binning, comparative biology and taxonomic classification.</title>
        <authorList>
            <person name="Goeker M."/>
        </authorList>
    </citation>
    <scope>NUCLEOTIDE SEQUENCE [LARGE SCALE GENOMIC DNA]</scope>
    <source>
        <strain evidence="1 2">DSM 12252</strain>
    </source>
</reference>
<sequence>MRGAPVRPAACDEPDPEGLKMGLKVKARADEGGILLIPPPCSGFVVVRGRWMMRWPGFVET</sequence>
<keyword evidence="2" id="KW-1185">Reference proteome</keyword>
<evidence type="ECO:0000313" key="1">
    <source>
        <dbReference type="EMBL" id="MBB5031450.1"/>
    </source>
</evidence>
<evidence type="ECO:0000313" key="2">
    <source>
        <dbReference type="Proteomes" id="UP000590740"/>
    </source>
</evidence>